<name>A0A517NWC5_9BACT</name>
<keyword evidence="4" id="KW-1185">Reference proteome</keyword>
<keyword evidence="2" id="KW-0812">Transmembrane</keyword>
<dbReference type="Proteomes" id="UP000319817">
    <property type="component" value="Chromosome"/>
</dbReference>
<dbReference type="RefSeq" id="WP_145419258.1">
    <property type="nucleotide sequence ID" value="NZ_CP036526.1"/>
</dbReference>
<keyword evidence="2" id="KW-1133">Transmembrane helix</keyword>
<evidence type="ECO:0000256" key="1">
    <source>
        <dbReference type="SAM" id="MobiDB-lite"/>
    </source>
</evidence>
<evidence type="ECO:0000313" key="4">
    <source>
        <dbReference type="Proteomes" id="UP000319817"/>
    </source>
</evidence>
<dbReference type="EMBL" id="CP036526">
    <property type="protein sequence ID" value="QDT11424.1"/>
    <property type="molecule type" value="Genomic_DNA"/>
</dbReference>
<feature type="transmembrane region" description="Helical" evidence="2">
    <location>
        <begin position="17"/>
        <end position="35"/>
    </location>
</feature>
<evidence type="ECO:0000256" key="2">
    <source>
        <dbReference type="SAM" id="Phobius"/>
    </source>
</evidence>
<organism evidence="3 4">
    <name type="scientific">Stieleria marina</name>
    <dbReference type="NCBI Taxonomy" id="1930275"/>
    <lineage>
        <taxon>Bacteria</taxon>
        <taxon>Pseudomonadati</taxon>
        <taxon>Planctomycetota</taxon>
        <taxon>Planctomycetia</taxon>
        <taxon>Pirellulales</taxon>
        <taxon>Pirellulaceae</taxon>
        <taxon>Stieleria</taxon>
    </lineage>
</organism>
<accession>A0A517NWC5</accession>
<gene>
    <name evidence="3" type="ORF">K239x_34210</name>
</gene>
<protein>
    <submittedName>
        <fullName evidence="3">Uncharacterized protein</fullName>
    </submittedName>
</protein>
<keyword evidence="2" id="KW-0472">Membrane</keyword>
<proteinExistence type="predicted"/>
<feature type="region of interest" description="Disordered" evidence="1">
    <location>
        <begin position="113"/>
        <end position="138"/>
    </location>
</feature>
<sequence length="203" mass="23063">MVNELVQRFLDHPHRTWIAWAAAVALCLVLVVPSWDESRRAHATATELQSQLLEMKHAVANRDLMQIKVVELKAQSSVTHEMVGRETAAQVRETVTSLVRETDCQMRRLTLGDPVTRPWQKDDNPFSSSPRGTHESSGYDLETRHLNLSVDGTLAKLSKLTIALTRINRFVVPTEMTLQRERENGQLRLDVNLSLFNLVDNND</sequence>
<reference evidence="3 4" key="1">
    <citation type="submission" date="2019-02" db="EMBL/GenBank/DDBJ databases">
        <title>Deep-cultivation of Planctomycetes and their phenomic and genomic characterization uncovers novel biology.</title>
        <authorList>
            <person name="Wiegand S."/>
            <person name="Jogler M."/>
            <person name="Boedeker C."/>
            <person name="Pinto D."/>
            <person name="Vollmers J."/>
            <person name="Rivas-Marin E."/>
            <person name="Kohn T."/>
            <person name="Peeters S.H."/>
            <person name="Heuer A."/>
            <person name="Rast P."/>
            <person name="Oberbeckmann S."/>
            <person name="Bunk B."/>
            <person name="Jeske O."/>
            <person name="Meyerdierks A."/>
            <person name="Storesund J.E."/>
            <person name="Kallscheuer N."/>
            <person name="Luecker S."/>
            <person name="Lage O.M."/>
            <person name="Pohl T."/>
            <person name="Merkel B.J."/>
            <person name="Hornburger P."/>
            <person name="Mueller R.-W."/>
            <person name="Bruemmer F."/>
            <person name="Labrenz M."/>
            <person name="Spormann A.M."/>
            <person name="Op den Camp H."/>
            <person name="Overmann J."/>
            <person name="Amann R."/>
            <person name="Jetten M.S.M."/>
            <person name="Mascher T."/>
            <person name="Medema M.H."/>
            <person name="Devos D.P."/>
            <person name="Kaster A.-K."/>
            <person name="Ovreas L."/>
            <person name="Rohde M."/>
            <person name="Galperin M.Y."/>
            <person name="Jogler C."/>
        </authorList>
    </citation>
    <scope>NUCLEOTIDE SEQUENCE [LARGE SCALE GENOMIC DNA]</scope>
    <source>
        <strain evidence="3 4">K23_9</strain>
    </source>
</reference>
<evidence type="ECO:0000313" key="3">
    <source>
        <dbReference type="EMBL" id="QDT11424.1"/>
    </source>
</evidence>
<dbReference type="OrthoDB" id="261758at2"/>
<dbReference type="AlphaFoldDB" id="A0A517NWC5"/>